<dbReference type="InterPro" id="IPR031137">
    <property type="entry name" value="GRF"/>
</dbReference>
<evidence type="ECO:0000313" key="10">
    <source>
        <dbReference type="Proteomes" id="UP001161247"/>
    </source>
</evidence>
<dbReference type="GO" id="GO:0006351">
    <property type="term" value="P:DNA-templated transcription"/>
    <property type="evidence" value="ECO:0007669"/>
    <property type="project" value="UniProtKB-UniRule"/>
</dbReference>
<feature type="short sequence motif" description="Bipartite nuclear localization signal" evidence="4">
    <location>
        <begin position="205"/>
        <end position="212"/>
    </location>
</feature>
<dbReference type="GO" id="GO:0005634">
    <property type="term" value="C:nucleus"/>
    <property type="evidence" value="ECO:0007669"/>
    <property type="project" value="UniProtKB-SubCell"/>
</dbReference>
<dbReference type="Pfam" id="PF08880">
    <property type="entry name" value="QLQ"/>
    <property type="match status" value="1"/>
</dbReference>
<evidence type="ECO:0000256" key="4">
    <source>
        <dbReference type="PROSITE-ProRule" id="PRU01002"/>
    </source>
</evidence>
<dbReference type="GO" id="GO:0005524">
    <property type="term" value="F:ATP binding"/>
    <property type="evidence" value="ECO:0007669"/>
    <property type="project" value="UniProtKB-UniRule"/>
</dbReference>
<dbReference type="GO" id="GO:0006355">
    <property type="term" value="P:regulation of DNA-templated transcription"/>
    <property type="evidence" value="ECO:0007669"/>
    <property type="project" value="InterPro"/>
</dbReference>
<dbReference type="Pfam" id="PF08879">
    <property type="entry name" value="WRC"/>
    <property type="match status" value="1"/>
</dbReference>
<dbReference type="Proteomes" id="UP001161247">
    <property type="component" value="Chromosome 3"/>
</dbReference>
<dbReference type="PROSITE" id="PS51667">
    <property type="entry name" value="WRC"/>
    <property type="match status" value="1"/>
</dbReference>
<organism evidence="9 10">
    <name type="scientific">Oldenlandia corymbosa var. corymbosa</name>
    <dbReference type="NCBI Taxonomy" id="529605"/>
    <lineage>
        <taxon>Eukaryota</taxon>
        <taxon>Viridiplantae</taxon>
        <taxon>Streptophyta</taxon>
        <taxon>Embryophyta</taxon>
        <taxon>Tracheophyta</taxon>
        <taxon>Spermatophyta</taxon>
        <taxon>Magnoliopsida</taxon>
        <taxon>eudicotyledons</taxon>
        <taxon>Gunneridae</taxon>
        <taxon>Pentapetalae</taxon>
        <taxon>asterids</taxon>
        <taxon>lamiids</taxon>
        <taxon>Gentianales</taxon>
        <taxon>Rubiaceae</taxon>
        <taxon>Rubioideae</taxon>
        <taxon>Spermacoceae</taxon>
        <taxon>Hedyotis-Oldenlandia complex</taxon>
        <taxon>Oldenlandia</taxon>
    </lineage>
</organism>
<keyword evidence="3 4" id="KW-0539">Nucleus</keyword>
<evidence type="ECO:0000259" key="8">
    <source>
        <dbReference type="PROSITE" id="PS51667"/>
    </source>
</evidence>
<dbReference type="PROSITE" id="PS51666">
    <property type="entry name" value="QLQ"/>
    <property type="match status" value="1"/>
</dbReference>
<protein>
    <recommendedName>
        <fullName evidence="5">Growth-regulating factor</fullName>
    </recommendedName>
</protein>
<comment type="domain">
    <text evidence="5">The QLQ domain and WRC domain may be involved in protein-protein interaction and DNA-binding, respectively.</text>
</comment>
<evidence type="ECO:0000256" key="3">
    <source>
        <dbReference type="ARBA" id="ARBA00023242"/>
    </source>
</evidence>
<keyword evidence="10" id="KW-1185">Reference proteome</keyword>
<reference evidence="9" key="1">
    <citation type="submission" date="2023-03" db="EMBL/GenBank/DDBJ databases">
        <authorList>
            <person name="Julca I."/>
        </authorList>
    </citation>
    <scope>NUCLEOTIDE SEQUENCE</scope>
</reference>
<feature type="compositionally biased region" description="Polar residues" evidence="6">
    <location>
        <begin position="400"/>
        <end position="417"/>
    </location>
</feature>
<gene>
    <name evidence="9" type="ORF">OLC1_LOCUS8189</name>
</gene>
<keyword evidence="5" id="KW-0805">Transcription regulation</keyword>
<dbReference type="SMART" id="SM00951">
    <property type="entry name" value="QLQ"/>
    <property type="match status" value="1"/>
</dbReference>
<evidence type="ECO:0000313" key="9">
    <source>
        <dbReference type="EMBL" id="CAI9097799.1"/>
    </source>
</evidence>
<evidence type="ECO:0000256" key="6">
    <source>
        <dbReference type="SAM" id="MobiDB-lite"/>
    </source>
</evidence>
<comment type="similarity">
    <text evidence="2 5">Belongs to the GRF family.</text>
</comment>
<sequence length="417" mass="45886">MDFNLKQWREQQHQQLQMQQLHESEEQEQLTQTPPAKLPRLLFHSNHPQQEQIHSEAALPLFVTEPTTTTKLTTAAATNLSAFPFPAADSSSPAVTKYPVSRMGGGYFSVAQWQELELQALIFRHMLSGAAVPPELLHLVKKSIINTSSHPYYYSHPLAHFSHYQPAACSMDPEPRRCRRTDGKKWRCSRDVVAGQKYCERHVHRGRNRSRKPVENPTPAGGNNAANLSAGILKSNNSQPLGAMAGNGTSHFAFNGLSPSVDHLQFNQRSSDIKVETQNDAAGSDKSNGQILRPFFDDWPRRPLQQNEDSGRNNMEPDMVSNTNLSISISGNPTSDFSLKLSTGNRDDESDGDPTGNIGLERTHPNWAAAQWGTAHVSSMGGPLAEALRSSTSSSSPTSVLHQLQRGSASEASYISS</sequence>
<evidence type="ECO:0000256" key="5">
    <source>
        <dbReference type="RuleBase" id="RU367127"/>
    </source>
</evidence>
<feature type="domain" description="QLQ" evidence="7">
    <location>
        <begin position="107"/>
        <end position="142"/>
    </location>
</feature>
<name>A0AAV1CQ98_OLDCO</name>
<evidence type="ECO:0000256" key="2">
    <source>
        <dbReference type="ARBA" id="ARBA00008122"/>
    </source>
</evidence>
<keyword evidence="5" id="KW-0010">Activator</keyword>
<dbReference type="PANTHER" id="PTHR31602:SF63">
    <property type="entry name" value="GROWTH-REGULATING FACTOR 3"/>
    <property type="match status" value="1"/>
</dbReference>
<accession>A0AAV1CQ98</accession>
<dbReference type="InterPro" id="IPR014977">
    <property type="entry name" value="WRC_dom"/>
</dbReference>
<feature type="compositionally biased region" description="Polar residues" evidence="6">
    <location>
        <begin position="278"/>
        <end position="290"/>
    </location>
</feature>
<feature type="region of interest" description="Disordered" evidence="6">
    <location>
        <begin position="276"/>
        <end position="320"/>
    </location>
</feature>
<proteinExistence type="inferred from homology"/>
<comment type="subcellular location">
    <subcellularLocation>
        <location evidence="1 4 5">Nucleus</location>
    </subcellularLocation>
</comment>
<feature type="domain" description="WRC" evidence="8">
    <location>
        <begin position="172"/>
        <end position="216"/>
    </location>
</feature>
<dbReference type="EMBL" id="OX459120">
    <property type="protein sequence ID" value="CAI9097799.1"/>
    <property type="molecule type" value="Genomic_DNA"/>
</dbReference>
<feature type="region of interest" description="Disordered" evidence="6">
    <location>
        <begin position="204"/>
        <end position="225"/>
    </location>
</feature>
<dbReference type="AlphaFoldDB" id="A0AAV1CQ98"/>
<comment type="function">
    <text evidence="5">Transcription activator.</text>
</comment>
<evidence type="ECO:0000259" key="7">
    <source>
        <dbReference type="PROSITE" id="PS51666"/>
    </source>
</evidence>
<dbReference type="InterPro" id="IPR014978">
    <property type="entry name" value="Gln-Leu-Gln_QLQ"/>
</dbReference>
<dbReference type="PANTHER" id="PTHR31602">
    <property type="entry name" value="GROWTH-REGULATING FACTOR 5"/>
    <property type="match status" value="1"/>
</dbReference>
<feature type="compositionally biased region" description="Low complexity" evidence="6">
    <location>
        <begin position="390"/>
        <end position="399"/>
    </location>
</feature>
<feature type="region of interest" description="Disordered" evidence="6">
    <location>
        <begin position="336"/>
        <end position="417"/>
    </location>
</feature>
<keyword evidence="5" id="KW-0804">Transcription</keyword>
<feature type="short sequence motif" description="Bipartite nuclear localization signal" evidence="4">
    <location>
        <begin position="177"/>
        <end position="187"/>
    </location>
</feature>
<evidence type="ECO:0000256" key="1">
    <source>
        <dbReference type="ARBA" id="ARBA00004123"/>
    </source>
</evidence>
<dbReference type="GO" id="GO:0099402">
    <property type="term" value="P:plant organ development"/>
    <property type="evidence" value="ECO:0007669"/>
    <property type="project" value="UniProtKB-ARBA"/>
</dbReference>